<keyword evidence="3" id="KW-1185">Reference proteome</keyword>
<feature type="region of interest" description="Disordered" evidence="1">
    <location>
        <begin position="298"/>
        <end position="324"/>
    </location>
</feature>
<evidence type="ECO:0000256" key="1">
    <source>
        <dbReference type="SAM" id="MobiDB-lite"/>
    </source>
</evidence>
<comment type="caution">
    <text evidence="2">The sequence shown here is derived from an EMBL/GenBank/DDBJ whole genome shotgun (WGS) entry which is preliminary data.</text>
</comment>
<sequence length="365" mass="39650">MSNQRRSICPPAPRTNEDDTSLAVDQLLAEAEKENSTMKGKAVKGGKRVAQAVEQLLAEAEKENSPMKGKAVKGGKRVAQATVKKRKRSKTAIQKTKTKLSTATLEPTPPPSIPDMDEPLDDTNDGPVEWLMSYTSEEAQQSFEEEGVDDDDVLMDGVEETAGIELSHDEEEGSDSASTGEDDDAEPITMVILRIAITANEKKKKKKTLASIMSKTPLEGLSQYKLVKAVLKAVCDSGTAILNSPLHATSPIHHPTTLSSVAFEEMKKRLDKMGSPEVKIFLNVEDTSLIMVDDEDEVAEPAKKKSRTKPPNAAGLNPANEPINQKISQLRTRYKCSDADGSDICFVDAAGHHVPMGFAHLTCRI</sequence>
<organism evidence="2 3">
    <name type="scientific">Mycena pura</name>
    <dbReference type="NCBI Taxonomy" id="153505"/>
    <lineage>
        <taxon>Eukaryota</taxon>
        <taxon>Fungi</taxon>
        <taxon>Dikarya</taxon>
        <taxon>Basidiomycota</taxon>
        <taxon>Agaricomycotina</taxon>
        <taxon>Agaricomycetes</taxon>
        <taxon>Agaricomycetidae</taxon>
        <taxon>Agaricales</taxon>
        <taxon>Marasmiineae</taxon>
        <taxon>Mycenaceae</taxon>
        <taxon>Mycena</taxon>
    </lineage>
</organism>
<feature type="compositionally biased region" description="Polar residues" evidence="1">
    <location>
        <begin position="91"/>
        <end position="105"/>
    </location>
</feature>
<dbReference type="EMBL" id="JARJCW010000095">
    <property type="protein sequence ID" value="KAJ7194870.1"/>
    <property type="molecule type" value="Genomic_DNA"/>
</dbReference>
<dbReference type="Proteomes" id="UP001219525">
    <property type="component" value="Unassembled WGS sequence"/>
</dbReference>
<name>A0AAD6Y075_9AGAR</name>
<protein>
    <submittedName>
        <fullName evidence="2">Uncharacterized protein</fullName>
    </submittedName>
</protein>
<evidence type="ECO:0000313" key="3">
    <source>
        <dbReference type="Proteomes" id="UP001219525"/>
    </source>
</evidence>
<accession>A0AAD6Y075</accession>
<feature type="region of interest" description="Disordered" evidence="1">
    <location>
        <begin position="60"/>
        <end position="124"/>
    </location>
</feature>
<feature type="compositionally biased region" description="Acidic residues" evidence="1">
    <location>
        <begin position="168"/>
        <end position="185"/>
    </location>
</feature>
<dbReference type="AlphaFoldDB" id="A0AAD6Y075"/>
<reference evidence="2" key="1">
    <citation type="submission" date="2023-03" db="EMBL/GenBank/DDBJ databases">
        <title>Massive genome expansion in bonnet fungi (Mycena s.s.) driven by repeated elements and novel gene families across ecological guilds.</title>
        <authorList>
            <consortium name="Lawrence Berkeley National Laboratory"/>
            <person name="Harder C.B."/>
            <person name="Miyauchi S."/>
            <person name="Viragh M."/>
            <person name="Kuo A."/>
            <person name="Thoen E."/>
            <person name="Andreopoulos B."/>
            <person name="Lu D."/>
            <person name="Skrede I."/>
            <person name="Drula E."/>
            <person name="Henrissat B."/>
            <person name="Morin E."/>
            <person name="Kohler A."/>
            <person name="Barry K."/>
            <person name="LaButti K."/>
            <person name="Morin E."/>
            <person name="Salamov A."/>
            <person name="Lipzen A."/>
            <person name="Mereny Z."/>
            <person name="Hegedus B."/>
            <person name="Baldrian P."/>
            <person name="Stursova M."/>
            <person name="Weitz H."/>
            <person name="Taylor A."/>
            <person name="Grigoriev I.V."/>
            <person name="Nagy L.G."/>
            <person name="Martin F."/>
            <person name="Kauserud H."/>
        </authorList>
    </citation>
    <scope>NUCLEOTIDE SEQUENCE</scope>
    <source>
        <strain evidence="2">9144</strain>
    </source>
</reference>
<proteinExistence type="predicted"/>
<feature type="region of interest" description="Disordered" evidence="1">
    <location>
        <begin position="163"/>
        <end position="185"/>
    </location>
</feature>
<feature type="compositionally biased region" description="Acidic residues" evidence="1">
    <location>
        <begin position="115"/>
        <end position="124"/>
    </location>
</feature>
<gene>
    <name evidence="2" type="ORF">GGX14DRAFT_678035</name>
</gene>
<evidence type="ECO:0000313" key="2">
    <source>
        <dbReference type="EMBL" id="KAJ7194870.1"/>
    </source>
</evidence>
<feature type="region of interest" description="Disordered" evidence="1">
    <location>
        <begin position="1"/>
        <end position="21"/>
    </location>
</feature>